<dbReference type="InterPro" id="IPR035963">
    <property type="entry name" value="FERM_2"/>
</dbReference>
<dbReference type="InterPro" id="IPR019749">
    <property type="entry name" value="Band_41_domain"/>
</dbReference>
<feature type="compositionally biased region" description="Low complexity" evidence="7">
    <location>
        <begin position="345"/>
        <end position="362"/>
    </location>
</feature>
<dbReference type="CDD" id="cd17092">
    <property type="entry name" value="FERM1_F1_Myosin-VII"/>
    <property type="match status" value="1"/>
</dbReference>
<dbReference type="InterPro" id="IPR038185">
    <property type="entry name" value="MyTH4_dom_sf"/>
</dbReference>
<dbReference type="Pfam" id="PF21989">
    <property type="entry name" value="RA_2"/>
    <property type="match status" value="1"/>
</dbReference>
<dbReference type="Proteomes" id="UP000252519">
    <property type="component" value="Unassembled WGS sequence"/>
</dbReference>
<sequence length="912" mass="104438">MDRDLVLRQLQYSGMMETIKIRRNGYPIRHDFEPFVRRYRVLVNGIGPLHRIDVRSAAEQICKQVLGSNSEFQLGKTKVFLKEKHDLYLEQILKYSASKKAVCARAIRAARIREGSTRSRTSEMEYDNCQKNPPSTVTPNASKEYHRMLAFRATVIQKNVRGWLARRSFRKKKDAATVIQKHWRRYEQQKRYNQAACRGAIVRAKIRELKRKGEQRIVVAHEEPKEEEREDIKEEELANDTIDACDLEKYQFGKFAATYFQSQITATHSKKPLKSPLLSHEDPGTQLDKTPVMSRLFETLGRKYSHKDVEEAAHADEFDAVGRTLKKSMGKKLISMTLKRKSKLSAMSSSSSDHSSESTSSSNALMENRPMTSLDKLHYIIGMGILREELRDEIYCQLCKQLTSNPSRLSAARGWILLSLCVGCFAPSERFIKYLYCFIRERGPTGAGYSAYMEERLKRTELNGCRHQPPSYIELQANKSKKPIVLAVTFMDGSVKTLCADSATTADELCTQLAQKVGLKEKFGFSLYIALFDKVSSLGSGSDHVMDAISQCEQYAKEQGRQERNAPWRLFFRKEIFTPWHDAKEDPVSTNLIYQQVVRGIKYGEYRCDKEDDLAALAAQQYFVEEGPLDVNRLESQLHNYLPDFELNGKEMARERWIQSIMYHYRRKFGVNPPSPHHVKEEVVSFAKFKWPLLFSRFYEATKFSGPPLPRNDVIVAVNWTGIYVVDDQEHVLLEFSFPEITRVFHQKGPRPGFDTCTIKTVTGDEYSFQSPNAEDVKSLVSTFIDGLKQRSRYVVATKPQRGSDSTNLLDFECGDLLVLLNKTTGKDLLTEKFVRGECARTCLQGLIQTENVYVLPTLVKPNVNTLQLFSKGEQMALDIINNNQVVVIQSNGRPHTLEQFAAANFRFSLNI</sequence>
<comment type="subcellular location">
    <subcellularLocation>
        <location evidence="1">Cytoplasm</location>
    </subcellularLocation>
</comment>
<feature type="domain" description="Myosin motor" evidence="10">
    <location>
        <begin position="1"/>
        <end position="94"/>
    </location>
</feature>
<dbReference type="GO" id="GO:0005524">
    <property type="term" value="F:ATP binding"/>
    <property type="evidence" value="ECO:0007669"/>
    <property type="project" value="InterPro"/>
</dbReference>
<dbReference type="InterPro" id="IPR000857">
    <property type="entry name" value="MyTH4_dom"/>
</dbReference>
<dbReference type="Gene3D" id="2.30.29.30">
    <property type="entry name" value="Pleckstrin-homology domain (PH domain)/Phosphotyrosine-binding domain (PTB)"/>
    <property type="match status" value="1"/>
</dbReference>
<evidence type="ECO:0000259" key="9">
    <source>
        <dbReference type="PROSITE" id="PS51016"/>
    </source>
</evidence>
<dbReference type="InterPro" id="IPR041793">
    <property type="entry name" value="MyoVII_FERM_C1"/>
</dbReference>
<dbReference type="Pfam" id="PF00784">
    <property type="entry name" value="MyTH4"/>
    <property type="match status" value="1"/>
</dbReference>
<evidence type="ECO:0000313" key="11">
    <source>
        <dbReference type="EMBL" id="RCN36014.1"/>
    </source>
</evidence>
<evidence type="ECO:0000313" key="12">
    <source>
        <dbReference type="Proteomes" id="UP000252519"/>
    </source>
</evidence>
<feature type="domain" description="FERM" evidence="8">
    <location>
        <begin position="484"/>
        <end position="795"/>
    </location>
</feature>
<dbReference type="InterPro" id="IPR029071">
    <property type="entry name" value="Ubiquitin-like_domsf"/>
</dbReference>
<dbReference type="GO" id="GO:0003774">
    <property type="term" value="F:cytoskeletal motor activity"/>
    <property type="evidence" value="ECO:0007669"/>
    <property type="project" value="InterPro"/>
</dbReference>
<comment type="caution">
    <text evidence="6">Lacks conserved residue(s) required for the propagation of feature annotation.</text>
</comment>
<dbReference type="PANTHER" id="PTHR22692:SF33">
    <property type="entry name" value="MYOSIN"/>
    <property type="match status" value="1"/>
</dbReference>
<reference evidence="11 12" key="1">
    <citation type="submission" date="2014-10" db="EMBL/GenBank/DDBJ databases">
        <title>Draft genome of the hookworm Ancylostoma caninum.</title>
        <authorList>
            <person name="Mitreva M."/>
        </authorList>
    </citation>
    <scope>NUCLEOTIDE SEQUENCE [LARGE SCALE GENOMIC DNA]</scope>
    <source>
        <strain evidence="11 12">Baltimore</strain>
    </source>
</reference>
<keyword evidence="12" id="KW-1185">Reference proteome</keyword>
<evidence type="ECO:0000256" key="1">
    <source>
        <dbReference type="ARBA" id="ARBA00004496"/>
    </source>
</evidence>
<dbReference type="Gene3D" id="2.30.30.40">
    <property type="entry name" value="SH3 Domains"/>
    <property type="match status" value="1"/>
</dbReference>
<dbReference type="PROSITE" id="PS51016">
    <property type="entry name" value="MYTH4"/>
    <property type="match status" value="1"/>
</dbReference>
<dbReference type="InterPro" id="IPR019748">
    <property type="entry name" value="FERM_central"/>
</dbReference>
<keyword evidence="3" id="KW-0963">Cytoplasm</keyword>
<keyword evidence="6" id="KW-0505">Motor protein</keyword>
<dbReference type="STRING" id="29170.A0A368FUY4"/>
<dbReference type="PANTHER" id="PTHR22692">
    <property type="entry name" value="MYOSIN VII, XV"/>
    <property type="match status" value="1"/>
</dbReference>
<dbReference type="InterPro" id="IPR000048">
    <property type="entry name" value="IQ_motif_EF-hand-BS"/>
</dbReference>
<dbReference type="GO" id="GO:0016459">
    <property type="term" value="C:myosin complex"/>
    <property type="evidence" value="ECO:0007669"/>
    <property type="project" value="UniProtKB-KW"/>
</dbReference>
<dbReference type="SUPFAM" id="SSF54236">
    <property type="entry name" value="Ubiquitin-like"/>
    <property type="match status" value="1"/>
</dbReference>
<feature type="region of interest" description="Disordered" evidence="7">
    <location>
        <begin position="345"/>
        <end position="367"/>
    </location>
</feature>
<dbReference type="InterPro" id="IPR051567">
    <property type="entry name" value="Unconventional_Myosin_ATPase"/>
</dbReference>
<comment type="caution">
    <text evidence="11">The sequence shown here is derived from an EMBL/GenBank/DDBJ whole genome shotgun (WGS) entry which is preliminary data.</text>
</comment>
<evidence type="ECO:0000256" key="7">
    <source>
        <dbReference type="SAM" id="MobiDB-lite"/>
    </source>
</evidence>
<dbReference type="Pfam" id="PF21998">
    <property type="entry name" value="FERM_C1_MyoVII"/>
    <property type="match status" value="1"/>
</dbReference>
<accession>A0A368FUY4</accession>
<name>A0A368FUY4_ANCCA</name>
<dbReference type="Pfam" id="PF00063">
    <property type="entry name" value="Myosin_head"/>
    <property type="match status" value="1"/>
</dbReference>
<dbReference type="CDD" id="cd14473">
    <property type="entry name" value="FERM_B-lobe"/>
    <property type="match status" value="1"/>
</dbReference>
<dbReference type="Pfam" id="PF00612">
    <property type="entry name" value="IQ"/>
    <property type="match status" value="2"/>
</dbReference>
<evidence type="ECO:0000256" key="6">
    <source>
        <dbReference type="PROSITE-ProRule" id="PRU00782"/>
    </source>
</evidence>
<dbReference type="SMART" id="SM00015">
    <property type="entry name" value="IQ"/>
    <property type="match status" value="2"/>
</dbReference>
<evidence type="ECO:0000256" key="4">
    <source>
        <dbReference type="ARBA" id="ARBA00022737"/>
    </source>
</evidence>
<gene>
    <name evidence="11" type="ORF">ANCCAN_18107</name>
</gene>
<dbReference type="InterPro" id="IPR027417">
    <property type="entry name" value="P-loop_NTPase"/>
</dbReference>
<dbReference type="InterPro" id="IPR014352">
    <property type="entry name" value="FERM/acyl-CoA-bd_prot_sf"/>
</dbReference>
<evidence type="ECO:0000256" key="3">
    <source>
        <dbReference type="ARBA" id="ARBA00022490"/>
    </source>
</evidence>
<dbReference type="GO" id="GO:0003779">
    <property type="term" value="F:actin binding"/>
    <property type="evidence" value="ECO:0007669"/>
    <property type="project" value="UniProtKB-KW"/>
</dbReference>
<dbReference type="PROSITE" id="PS50057">
    <property type="entry name" value="FERM_3"/>
    <property type="match status" value="1"/>
</dbReference>
<dbReference type="Gene3D" id="1.25.40.530">
    <property type="entry name" value="MyTH4 domain"/>
    <property type="match status" value="1"/>
</dbReference>
<dbReference type="InterPro" id="IPR011993">
    <property type="entry name" value="PH-like_dom_sf"/>
</dbReference>
<dbReference type="Gene3D" id="1.20.80.10">
    <property type="match status" value="1"/>
</dbReference>
<dbReference type="InterPro" id="IPR000299">
    <property type="entry name" value="FERM_domain"/>
</dbReference>
<dbReference type="SUPFAM" id="SSF52540">
    <property type="entry name" value="P-loop containing nucleoside triphosphate hydrolases"/>
    <property type="match status" value="1"/>
</dbReference>
<dbReference type="SMART" id="SM00295">
    <property type="entry name" value="B41"/>
    <property type="match status" value="1"/>
</dbReference>
<dbReference type="Pfam" id="PF00373">
    <property type="entry name" value="FERM_M"/>
    <property type="match status" value="1"/>
</dbReference>
<evidence type="ECO:0000256" key="2">
    <source>
        <dbReference type="ARBA" id="ARBA00008314"/>
    </source>
</evidence>
<dbReference type="SUPFAM" id="SSF47031">
    <property type="entry name" value="Second domain of FERM"/>
    <property type="match status" value="1"/>
</dbReference>
<comment type="similarity">
    <text evidence="2 6">Belongs to the TRAFAC class myosin-kinesin ATPase superfamily. Myosin family.</text>
</comment>
<dbReference type="Gene3D" id="3.10.20.90">
    <property type="entry name" value="Phosphatidylinositol 3-kinase Catalytic Subunit, Chain A, domain 1"/>
    <property type="match status" value="1"/>
</dbReference>
<organism evidence="11 12">
    <name type="scientific">Ancylostoma caninum</name>
    <name type="common">Dog hookworm</name>
    <dbReference type="NCBI Taxonomy" id="29170"/>
    <lineage>
        <taxon>Eukaryota</taxon>
        <taxon>Metazoa</taxon>
        <taxon>Ecdysozoa</taxon>
        <taxon>Nematoda</taxon>
        <taxon>Chromadorea</taxon>
        <taxon>Rhabditida</taxon>
        <taxon>Rhabditina</taxon>
        <taxon>Rhabditomorpha</taxon>
        <taxon>Strongyloidea</taxon>
        <taxon>Ancylostomatidae</taxon>
        <taxon>Ancylostomatinae</taxon>
        <taxon>Ancylostoma</taxon>
    </lineage>
</organism>
<evidence type="ECO:0000259" key="8">
    <source>
        <dbReference type="PROSITE" id="PS50057"/>
    </source>
</evidence>
<dbReference type="OrthoDB" id="6108017at2759"/>
<dbReference type="InterPro" id="IPR001609">
    <property type="entry name" value="Myosin_head_motor_dom-like"/>
</dbReference>
<keyword evidence="4" id="KW-0677">Repeat</keyword>
<dbReference type="AlphaFoldDB" id="A0A368FUY4"/>
<dbReference type="EMBL" id="JOJR01000600">
    <property type="protein sequence ID" value="RCN36014.1"/>
    <property type="molecule type" value="Genomic_DNA"/>
</dbReference>
<protein>
    <submittedName>
        <fullName evidence="11">MyTH4 domain protein</fullName>
    </submittedName>
</protein>
<dbReference type="FunFam" id="2.30.29.30:FF:000075">
    <property type="entry name" value="unconventional myosin-VIIa"/>
    <property type="match status" value="1"/>
</dbReference>
<feature type="domain" description="MyTH4" evidence="9">
    <location>
        <begin position="268"/>
        <end position="479"/>
    </location>
</feature>
<dbReference type="SMART" id="SM00139">
    <property type="entry name" value="MyTH4"/>
    <property type="match status" value="1"/>
</dbReference>
<dbReference type="Gene3D" id="1.20.5.190">
    <property type="match status" value="1"/>
</dbReference>
<dbReference type="GO" id="GO:0005737">
    <property type="term" value="C:cytoplasm"/>
    <property type="evidence" value="ECO:0007669"/>
    <property type="project" value="UniProtKB-SubCell"/>
</dbReference>
<dbReference type="PROSITE" id="PS50096">
    <property type="entry name" value="IQ"/>
    <property type="match status" value="1"/>
</dbReference>
<dbReference type="PROSITE" id="PS51456">
    <property type="entry name" value="MYOSIN_MOTOR"/>
    <property type="match status" value="1"/>
</dbReference>
<dbReference type="CDD" id="cd13198">
    <property type="entry name" value="FERM_C1_MyoVII"/>
    <property type="match status" value="1"/>
</dbReference>
<evidence type="ECO:0000256" key="5">
    <source>
        <dbReference type="ARBA" id="ARBA00023203"/>
    </source>
</evidence>
<proteinExistence type="inferred from homology"/>
<dbReference type="Gene3D" id="1.20.5.4820">
    <property type="match status" value="1"/>
</dbReference>
<keyword evidence="6" id="KW-0518">Myosin</keyword>
<keyword evidence="5 6" id="KW-0009">Actin-binding</keyword>
<dbReference type="FunFam" id="3.10.20.90:FF:000036">
    <property type="entry name" value="Unconventional myosin-VIIa"/>
    <property type="match status" value="1"/>
</dbReference>
<evidence type="ECO:0000259" key="10">
    <source>
        <dbReference type="PROSITE" id="PS51456"/>
    </source>
</evidence>